<dbReference type="NCBIfam" id="TIGR00756">
    <property type="entry name" value="PPR"/>
    <property type="match status" value="2"/>
</dbReference>
<dbReference type="InterPro" id="IPR011990">
    <property type="entry name" value="TPR-like_helical_dom_sf"/>
</dbReference>
<dbReference type="FunFam" id="1.25.40.10:FF:000651">
    <property type="entry name" value="Pentatricopeptide repeat-containing protein mitochondrial"/>
    <property type="match status" value="1"/>
</dbReference>
<reference evidence="4" key="1">
    <citation type="submission" date="2020-02" db="EMBL/GenBank/DDBJ databases">
        <authorList>
            <person name="Scholz U."/>
            <person name="Mascher M."/>
            <person name="Fiebig A."/>
        </authorList>
    </citation>
    <scope>NUCLEOTIDE SEQUENCE</scope>
</reference>
<comment type="similarity">
    <text evidence="1">Belongs to the PPR family. P subfamily.</text>
</comment>
<evidence type="ECO:0000313" key="4">
    <source>
        <dbReference type="EMBL" id="CAA7388710.1"/>
    </source>
</evidence>
<keyword evidence="2" id="KW-0677">Repeat</keyword>
<gene>
    <name evidence="4" type="ORF">SI8410_01000897</name>
</gene>
<dbReference type="Pfam" id="PF13812">
    <property type="entry name" value="PPR_3"/>
    <property type="match status" value="1"/>
</dbReference>
<proteinExistence type="inferred from homology"/>
<feature type="repeat" description="PPR" evidence="3">
    <location>
        <begin position="346"/>
        <end position="380"/>
    </location>
</feature>
<dbReference type="FunFam" id="1.25.40.10:FF:000253">
    <property type="entry name" value="Pentatricopeptide repeat-containing protein"/>
    <property type="match status" value="1"/>
</dbReference>
<sequence length="508" mass="57289">MQSARRLREALGAAVRRLAHGAASPARLLSSDPAGGSDTLGRRLLRLIYPKRSAVVVLRRWTEEGKPIQKYQLNRVVRELRKHKRYKHALEICEWMTIQEGFKLLPGDYAVHLDLVAKVRGLASAEKFFEDLPGRIKGQQSTCTALLHTFVQSGLSSKAESLFKEMSDHGLISCAVPYNHMLHLYISSGELEKVPVVIRELKKNTSPDLFTFNLWLSACAGDPEGAGKVFEEMRQRGISPDWVTFSTLAKTYTAGGLLQKVRWALGEMEENISRKDRAGYCSLITLHAALSDKTAICRVWEKMRSTFRKMSDAEYACMISSLVKLASDEEAERMYEEWESVSGTGDPKIPNKILESFIKKGSMEKAKIFLQRLLKKGIKPSYSTWCIMAYVYLGEERADRALECLKRALSKLKKWDPDEGIVKAVFDRLELLGDVEGAEEFLVMLRNVGYVTTGVYNSVLRTYARAGRMPLVVLERMEKDGVQLDEETRYLIKATSRLCVGKVSALIS</sequence>
<dbReference type="AlphaFoldDB" id="A0A7I8JXS9"/>
<dbReference type="Gene3D" id="1.25.40.10">
    <property type="entry name" value="Tetratricopeptide repeat domain"/>
    <property type="match status" value="4"/>
</dbReference>
<dbReference type="PANTHER" id="PTHR45717">
    <property type="entry name" value="OS12G0527900 PROTEIN"/>
    <property type="match status" value="1"/>
</dbReference>
<evidence type="ECO:0000256" key="2">
    <source>
        <dbReference type="ARBA" id="ARBA00022737"/>
    </source>
</evidence>
<evidence type="ECO:0000313" key="5">
    <source>
        <dbReference type="Proteomes" id="UP000663760"/>
    </source>
</evidence>
<evidence type="ECO:0000256" key="1">
    <source>
        <dbReference type="ARBA" id="ARBA00007626"/>
    </source>
</evidence>
<dbReference type="PROSITE" id="PS51375">
    <property type="entry name" value="PPR"/>
    <property type="match status" value="2"/>
</dbReference>
<dbReference type="GO" id="GO:0005739">
    <property type="term" value="C:mitochondrion"/>
    <property type="evidence" value="ECO:0007669"/>
    <property type="project" value="TreeGrafter"/>
</dbReference>
<organism evidence="4 5">
    <name type="scientific">Spirodela intermedia</name>
    <name type="common">Intermediate duckweed</name>
    <dbReference type="NCBI Taxonomy" id="51605"/>
    <lineage>
        <taxon>Eukaryota</taxon>
        <taxon>Viridiplantae</taxon>
        <taxon>Streptophyta</taxon>
        <taxon>Embryophyta</taxon>
        <taxon>Tracheophyta</taxon>
        <taxon>Spermatophyta</taxon>
        <taxon>Magnoliopsida</taxon>
        <taxon>Liliopsida</taxon>
        <taxon>Araceae</taxon>
        <taxon>Lemnoideae</taxon>
        <taxon>Spirodela</taxon>
    </lineage>
</organism>
<dbReference type="EMBL" id="LR746264">
    <property type="protein sequence ID" value="CAA7388710.1"/>
    <property type="molecule type" value="Genomic_DNA"/>
</dbReference>
<name>A0A7I8JXS9_SPIIN</name>
<evidence type="ECO:0000256" key="3">
    <source>
        <dbReference type="PROSITE-ProRule" id="PRU00708"/>
    </source>
</evidence>
<feature type="repeat" description="PPR" evidence="3">
    <location>
        <begin position="139"/>
        <end position="173"/>
    </location>
</feature>
<dbReference type="PANTHER" id="PTHR45717:SF45">
    <property type="entry name" value="OS12G0527900 PROTEIN"/>
    <property type="match status" value="1"/>
</dbReference>
<accession>A0A7I8JXS9</accession>
<dbReference type="OrthoDB" id="1908178at2759"/>
<dbReference type="GO" id="GO:0003729">
    <property type="term" value="F:mRNA binding"/>
    <property type="evidence" value="ECO:0007669"/>
    <property type="project" value="UniProtKB-ARBA"/>
</dbReference>
<dbReference type="InterPro" id="IPR002885">
    <property type="entry name" value="PPR_rpt"/>
</dbReference>
<keyword evidence="5" id="KW-1185">Reference proteome</keyword>
<dbReference type="Proteomes" id="UP000663760">
    <property type="component" value="Chromosome 1"/>
</dbReference>
<protein>
    <submittedName>
        <fullName evidence="4">Uncharacterized protein</fullName>
    </submittedName>
</protein>